<keyword evidence="3" id="KW-1185">Reference proteome</keyword>
<dbReference type="Proteomes" id="UP000041254">
    <property type="component" value="Unassembled WGS sequence"/>
</dbReference>
<feature type="region of interest" description="Disordered" evidence="1">
    <location>
        <begin position="332"/>
        <end position="356"/>
    </location>
</feature>
<evidence type="ECO:0000313" key="3">
    <source>
        <dbReference type="Proteomes" id="UP000041254"/>
    </source>
</evidence>
<dbReference type="InParanoid" id="A0A0G4ETV1"/>
<name>A0A0G4ETV1_VITBC</name>
<feature type="compositionally biased region" description="Polar residues" evidence="1">
    <location>
        <begin position="79"/>
        <end position="95"/>
    </location>
</feature>
<gene>
    <name evidence="2" type="ORF">Vbra_8197</name>
</gene>
<protein>
    <submittedName>
        <fullName evidence="2">Uncharacterized protein</fullName>
    </submittedName>
</protein>
<feature type="region of interest" description="Disordered" evidence="1">
    <location>
        <begin position="75"/>
        <end position="95"/>
    </location>
</feature>
<dbReference type="VEuPathDB" id="CryptoDB:Vbra_8197"/>
<dbReference type="AlphaFoldDB" id="A0A0G4ETV1"/>
<organism evidence="2 3">
    <name type="scientific">Vitrella brassicaformis (strain CCMP3155)</name>
    <dbReference type="NCBI Taxonomy" id="1169540"/>
    <lineage>
        <taxon>Eukaryota</taxon>
        <taxon>Sar</taxon>
        <taxon>Alveolata</taxon>
        <taxon>Colpodellida</taxon>
        <taxon>Vitrellaceae</taxon>
        <taxon>Vitrella</taxon>
    </lineage>
</organism>
<proteinExistence type="predicted"/>
<dbReference type="EMBL" id="CDMY01000309">
    <property type="protein sequence ID" value="CEM01752.1"/>
    <property type="molecule type" value="Genomic_DNA"/>
</dbReference>
<evidence type="ECO:0000256" key="1">
    <source>
        <dbReference type="SAM" id="MobiDB-lite"/>
    </source>
</evidence>
<reference evidence="2 3" key="1">
    <citation type="submission" date="2014-11" db="EMBL/GenBank/DDBJ databases">
        <authorList>
            <person name="Zhu J."/>
            <person name="Qi W."/>
            <person name="Song R."/>
        </authorList>
    </citation>
    <scope>NUCLEOTIDE SEQUENCE [LARGE SCALE GENOMIC DNA]</scope>
</reference>
<feature type="compositionally biased region" description="Basic residues" evidence="1">
    <location>
        <begin position="345"/>
        <end position="356"/>
    </location>
</feature>
<accession>A0A0G4ETV1</accession>
<sequence length="356" mass="38055">MVSRFYVDLGMLPFQEAAYVRPHPSPHTATAALEGNAAASGWRCFTTPELLPVPPSLVPSPCQSPSLVIRLPPPLHPRASSTPSLHSQTGTPVTPLGQVQRQLGELSPLTLPRRGLSPASSISSKAGGWATRMLLEHRATPKWQFLPPGERVGGLKLTADAEDEEIDADASKAAGAGAAVTTTRKANSNAFDVKDVAGVVLDKWLKVELRHQLHPGTMPVPTNAIIVRTGYRLEHRATPKWQFLPPGERVGGLKLTADAEDEEIDADASKAAGAGAAVTTTRKANSNAFDVKDVAGEPKHGTPHHTHMDRWLYGCLIVVAVVCAAPHIPTGQQTTLPAAAEPTHRYHTRSKKRKVS</sequence>
<evidence type="ECO:0000313" key="2">
    <source>
        <dbReference type="EMBL" id="CEM01752.1"/>
    </source>
</evidence>